<dbReference type="InterPro" id="IPR050639">
    <property type="entry name" value="SSR_resolvase"/>
</dbReference>
<dbReference type="Pfam" id="PF13408">
    <property type="entry name" value="Zn_ribbon_recom"/>
    <property type="match status" value="1"/>
</dbReference>
<dbReference type="EMBL" id="FMHV01000002">
    <property type="protein sequence ID" value="SCL16380.1"/>
    <property type="molecule type" value="Genomic_DNA"/>
</dbReference>
<keyword evidence="5" id="KW-1185">Reference proteome</keyword>
<feature type="coiled-coil region" evidence="1">
    <location>
        <begin position="385"/>
        <end position="438"/>
    </location>
</feature>
<dbReference type="Pfam" id="PF07508">
    <property type="entry name" value="Recombinase"/>
    <property type="match status" value="1"/>
</dbReference>
<proteinExistence type="predicted"/>
<dbReference type="PANTHER" id="PTHR30461">
    <property type="entry name" value="DNA-INVERTASE FROM LAMBDOID PROPHAGE"/>
    <property type="match status" value="1"/>
</dbReference>
<dbReference type="PROSITE" id="PS51736">
    <property type="entry name" value="RECOMBINASES_3"/>
    <property type="match status" value="1"/>
</dbReference>
<dbReference type="InterPro" id="IPR006119">
    <property type="entry name" value="Resolv_N"/>
</dbReference>
<reference evidence="5" key="1">
    <citation type="submission" date="2016-06" db="EMBL/GenBank/DDBJ databases">
        <authorList>
            <person name="Varghese N."/>
            <person name="Submissions Spin"/>
        </authorList>
    </citation>
    <scope>NUCLEOTIDE SEQUENCE [LARGE SCALE GENOMIC DNA]</scope>
    <source>
        <strain evidence="5">DSM 45431</strain>
    </source>
</reference>
<dbReference type="STRING" id="568872.GA0070624_1002"/>
<dbReference type="GO" id="GO:0000150">
    <property type="term" value="F:DNA strand exchange activity"/>
    <property type="evidence" value="ECO:0007669"/>
    <property type="project" value="InterPro"/>
</dbReference>
<gene>
    <name evidence="4" type="ORF">GA0070624_1002</name>
</gene>
<dbReference type="InterPro" id="IPR038109">
    <property type="entry name" value="DNA_bind_recomb_sf"/>
</dbReference>
<name>A0A1C6RHB1_9ACTN</name>
<evidence type="ECO:0000256" key="1">
    <source>
        <dbReference type="SAM" id="Coils"/>
    </source>
</evidence>
<dbReference type="GO" id="GO:0003677">
    <property type="term" value="F:DNA binding"/>
    <property type="evidence" value="ECO:0007669"/>
    <property type="project" value="InterPro"/>
</dbReference>
<dbReference type="Gene3D" id="3.40.50.1390">
    <property type="entry name" value="Resolvase, N-terminal catalytic domain"/>
    <property type="match status" value="1"/>
</dbReference>
<protein>
    <submittedName>
        <fullName evidence="4">Site-specific DNA recombinase</fullName>
    </submittedName>
</protein>
<evidence type="ECO:0000313" key="4">
    <source>
        <dbReference type="EMBL" id="SCL16380.1"/>
    </source>
</evidence>
<feature type="domain" description="Recombinase" evidence="3">
    <location>
        <begin position="162"/>
        <end position="285"/>
    </location>
</feature>
<dbReference type="OrthoDB" id="3372479at2"/>
<dbReference type="SMART" id="SM00857">
    <property type="entry name" value="Resolvase"/>
    <property type="match status" value="1"/>
</dbReference>
<evidence type="ECO:0000259" key="2">
    <source>
        <dbReference type="PROSITE" id="PS51736"/>
    </source>
</evidence>
<dbReference type="Gene3D" id="3.90.1750.20">
    <property type="entry name" value="Putative Large Serine Recombinase, Chain B, Domain 2"/>
    <property type="match status" value="1"/>
</dbReference>
<dbReference type="PROSITE" id="PS51737">
    <property type="entry name" value="RECOMBINASE_DNA_BIND"/>
    <property type="match status" value="1"/>
</dbReference>
<evidence type="ECO:0000259" key="3">
    <source>
        <dbReference type="PROSITE" id="PS51737"/>
    </source>
</evidence>
<dbReference type="AlphaFoldDB" id="A0A1C6RHB1"/>
<accession>A0A1C6RHB1</accession>
<dbReference type="SUPFAM" id="SSF53041">
    <property type="entry name" value="Resolvase-like"/>
    <property type="match status" value="1"/>
</dbReference>
<dbReference type="InterPro" id="IPR025827">
    <property type="entry name" value="Zn_ribbon_recom_dom"/>
</dbReference>
<dbReference type="RefSeq" id="WP_091337043.1">
    <property type="nucleotide sequence ID" value="NZ_FMHV01000002.1"/>
</dbReference>
<organism evidence="4 5">
    <name type="scientific">Micromonospora rhizosphaerae</name>
    <dbReference type="NCBI Taxonomy" id="568872"/>
    <lineage>
        <taxon>Bacteria</taxon>
        <taxon>Bacillati</taxon>
        <taxon>Actinomycetota</taxon>
        <taxon>Actinomycetes</taxon>
        <taxon>Micromonosporales</taxon>
        <taxon>Micromonosporaceae</taxon>
        <taxon>Micromonospora</taxon>
    </lineage>
</organism>
<evidence type="ECO:0000313" key="5">
    <source>
        <dbReference type="Proteomes" id="UP000199413"/>
    </source>
</evidence>
<dbReference type="CDD" id="cd00338">
    <property type="entry name" value="Ser_Recombinase"/>
    <property type="match status" value="1"/>
</dbReference>
<feature type="domain" description="Resolvase/invertase-type recombinase catalytic" evidence="2">
    <location>
        <begin position="7"/>
        <end position="154"/>
    </location>
</feature>
<dbReference type="Proteomes" id="UP000199413">
    <property type="component" value="Unassembled WGS sequence"/>
</dbReference>
<dbReference type="InterPro" id="IPR036162">
    <property type="entry name" value="Resolvase-like_N_sf"/>
</dbReference>
<dbReference type="InterPro" id="IPR011109">
    <property type="entry name" value="DNA_bind_recombinase_dom"/>
</dbReference>
<dbReference type="Pfam" id="PF00239">
    <property type="entry name" value="Resolvase"/>
    <property type="match status" value="1"/>
</dbReference>
<dbReference type="PANTHER" id="PTHR30461:SF23">
    <property type="entry name" value="DNA RECOMBINASE-RELATED"/>
    <property type="match status" value="1"/>
</dbReference>
<sequence length="522" mass="56705">MSHHEHLADLYLRLSLDREGKTAIERQEADCRAWCARNGLEVRTVHIDRGRSGYKAVDRAGFDAAISALTTGTVGTLVVWKVDRLSRRGMGQVGQVLDQVEKVGGRIVFVQDGLDTSHQQSRLVLALLSEVARSESANIGLRVASAKAHLRSLGRWIGGQPPYGLSVAEDGKLDHDPRTAPIAREIADRALSAEPLVRIARDLNAREVLSPRGGNWGVGTLSAILKSPAFAGLLPETVKRDGKYTAKVVPWRDPETGETVEIGRGIITPAEQLQVVRILEDRTAADNLGRARGVRAQVSHLLTGFLRCGGCGGRMSALGKSYVCQAQRLGHPCPAHTTAFIAAVDRAVVEAFINRLAATEPGDPLLDAVAERWVARHDPDIIRERATITAALEDANAALVDLEDARYLRGEFVGPEAIQRWNRLHERLTARVAGLRRNLADFPLPEADISPLLDPVLAREAWEAAIVADRRGLLGLALNAVTVAPANGRRGVRFDPHARLRFTWAHESDPAPLDADHAPTDA</sequence>
<keyword evidence="1" id="KW-0175">Coiled coil</keyword>